<name>Q07I87_RHOP5</name>
<reference evidence="10" key="1">
    <citation type="submission" date="2006-09" db="EMBL/GenBank/DDBJ databases">
        <title>Complete sequence of Rhodopseudomonas palustris BisA53.</title>
        <authorList>
            <consortium name="US DOE Joint Genome Institute"/>
            <person name="Copeland A."/>
            <person name="Lucas S."/>
            <person name="Lapidus A."/>
            <person name="Barry K."/>
            <person name="Detter J.C."/>
            <person name="Glavina del Rio T."/>
            <person name="Hammon N."/>
            <person name="Israni S."/>
            <person name="Dalin E."/>
            <person name="Tice H."/>
            <person name="Pitluck S."/>
            <person name="Chain P."/>
            <person name="Malfatti S."/>
            <person name="Shin M."/>
            <person name="Vergez L."/>
            <person name="Schmutz J."/>
            <person name="Larimer F."/>
            <person name="Land M."/>
            <person name="Hauser L."/>
            <person name="Pelletier D.A."/>
            <person name="Kyrpides N."/>
            <person name="Kim E."/>
            <person name="Harwood C.S."/>
            <person name="Oda Y."/>
            <person name="Richardson P."/>
        </authorList>
    </citation>
    <scope>NUCLEOTIDE SEQUENCE [LARGE SCALE GENOMIC DNA]</scope>
    <source>
        <strain evidence="10">BisA53</strain>
    </source>
</reference>
<dbReference type="EMBL" id="CP000463">
    <property type="protein sequence ID" value="ABJ08347.1"/>
    <property type="molecule type" value="Genomic_DNA"/>
</dbReference>
<dbReference type="GO" id="GO:0009103">
    <property type="term" value="P:lipopolysaccharide biosynthetic process"/>
    <property type="evidence" value="ECO:0007669"/>
    <property type="project" value="UniProtKB-ARBA"/>
</dbReference>
<organism evidence="10">
    <name type="scientific">Rhodopseudomonas palustris (strain BisA53)</name>
    <dbReference type="NCBI Taxonomy" id="316055"/>
    <lineage>
        <taxon>Bacteria</taxon>
        <taxon>Pseudomonadati</taxon>
        <taxon>Pseudomonadota</taxon>
        <taxon>Alphaproteobacteria</taxon>
        <taxon>Hyphomicrobiales</taxon>
        <taxon>Nitrobacteraceae</taxon>
        <taxon>Rhodopseudomonas</taxon>
    </lineage>
</organism>
<dbReference type="Pfam" id="PF13231">
    <property type="entry name" value="PMT_2"/>
    <property type="match status" value="1"/>
</dbReference>
<dbReference type="GO" id="GO:0016763">
    <property type="term" value="F:pentosyltransferase activity"/>
    <property type="evidence" value="ECO:0007669"/>
    <property type="project" value="TreeGrafter"/>
</dbReference>
<feature type="transmembrane region" description="Helical" evidence="8">
    <location>
        <begin position="82"/>
        <end position="100"/>
    </location>
</feature>
<feature type="transmembrane region" description="Helical" evidence="8">
    <location>
        <begin position="243"/>
        <end position="266"/>
    </location>
</feature>
<dbReference type="PANTHER" id="PTHR33908:SF9">
    <property type="entry name" value="BLL5595 PROTEIN"/>
    <property type="match status" value="1"/>
</dbReference>
<feature type="transmembrane region" description="Helical" evidence="8">
    <location>
        <begin position="160"/>
        <end position="184"/>
    </location>
</feature>
<feature type="transmembrane region" description="Helical" evidence="8">
    <location>
        <begin position="320"/>
        <end position="340"/>
    </location>
</feature>
<dbReference type="InterPro" id="IPR038731">
    <property type="entry name" value="RgtA/B/C-like"/>
</dbReference>
<evidence type="ECO:0000256" key="8">
    <source>
        <dbReference type="SAM" id="Phobius"/>
    </source>
</evidence>
<comment type="subcellular location">
    <subcellularLocation>
        <location evidence="1">Cell membrane</location>
        <topology evidence="1">Multi-pass membrane protein</topology>
    </subcellularLocation>
</comment>
<evidence type="ECO:0000256" key="5">
    <source>
        <dbReference type="ARBA" id="ARBA00022692"/>
    </source>
</evidence>
<dbReference type="eggNOG" id="COG1807">
    <property type="taxonomic scope" value="Bacteria"/>
</dbReference>
<evidence type="ECO:0000256" key="7">
    <source>
        <dbReference type="ARBA" id="ARBA00023136"/>
    </source>
</evidence>
<dbReference type="KEGG" id="rpe:RPE_4423"/>
<dbReference type="AlphaFoldDB" id="Q07I87"/>
<dbReference type="OrthoDB" id="7955969at2"/>
<evidence type="ECO:0000256" key="1">
    <source>
        <dbReference type="ARBA" id="ARBA00004651"/>
    </source>
</evidence>
<evidence type="ECO:0000256" key="2">
    <source>
        <dbReference type="ARBA" id="ARBA00022475"/>
    </source>
</evidence>
<keyword evidence="3" id="KW-0328">Glycosyltransferase</keyword>
<proteinExistence type="predicted"/>
<dbReference type="PANTHER" id="PTHR33908">
    <property type="entry name" value="MANNOSYLTRANSFERASE YKCB-RELATED"/>
    <property type="match status" value="1"/>
</dbReference>
<evidence type="ECO:0000256" key="4">
    <source>
        <dbReference type="ARBA" id="ARBA00022679"/>
    </source>
</evidence>
<keyword evidence="2" id="KW-1003">Cell membrane</keyword>
<keyword evidence="5 8" id="KW-0812">Transmembrane</keyword>
<evidence type="ECO:0000259" key="9">
    <source>
        <dbReference type="Pfam" id="PF13231"/>
    </source>
</evidence>
<dbReference type="GO" id="GO:0005886">
    <property type="term" value="C:plasma membrane"/>
    <property type="evidence" value="ECO:0007669"/>
    <property type="project" value="UniProtKB-SubCell"/>
</dbReference>
<feature type="transmembrane region" description="Helical" evidence="8">
    <location>
        <begin position="17"/>
        <end position="39"/>
    </location>
</feature>
<keyword evidence="4" id="KW-0808">Transferase</keyword>
<dbReference type="STRING" id="316055.RPE_4423"/>
<feature type="transmembrane region" description="Helical" evidence="8">
    <location>
        <begin position="293"/>
        <end position="314"/>
    </location>
</feature>
<accession>Q07I87</accession>
<keyword evidence="6 8" id="KW-1133">Transmembrane helix</keyword>
<gene>
    <name evidence="10" type="ordered locus">RPE_4423</name>
</gene>
<dbReference type="HOGENOM" id="CLU_028670_0_0_5"/>
<evidence type="ECO:0000313" key="10">
    <source>
        <dbReference type="EMBL" id="ABJ08347.1"/>
    </source>
</evidence>
<keyword evidence="7 8" id="KW-0472">Membrane</keyword>
<evidence type="ECO:0000256" key="3">
    <source>
        <dbReference type="ARBA" id="ARBA00022676"/>
    </source>
</evidence>
<sequence length="503" mass="54557">MRFTSLIVELIRARPRLVFWLVVLVQAAIWFLLPLMFYAGPPRDLASVLAYGREYQVGTELGPPLAFWLADIVFRAAGNHVFGVYLLAQCCAVLTFWALHRLGRAMVGPQHAVVAVLLTLTVTAYAASGVEFGPNVLLRPLWALILLHLWRIVGEGRRQAWFALSIEVGLLLLTTPAAPLLLLLPIGFVLAEPRCRRALASFDPLYALVVIAVLVLPYLIWLVRADALAWPTWPTPDQLAPRALLFGELLLGLVVALAGIAVLAGLNSRRISPSSEDPPSLYRQPVDPLARQFVYFFALAPALAGSLLGALFGFDQVVGGAGVALLMSGLAVVMLTGDVIALRRQRLLRAAWAAAVVAPALALVVAIIVQPWTGGPERATSLPAGDIAKFFGESYERRTNRPLQAVAGDRHLAALVGLGASRPHLLFDTTLDKTARLTPQKFADVGGVVLWRAADTMGQPPEAIAQRFPGLVPEIPRAFEWLVAGRQPLLRIGWAIVRPKQVP</sequence>
<feature type="transmembrane region" description="Helical" evidence="8">
    <location>
        <begin position="205"/>
        <end position="223"/>
    </location>
</feature>
<protein>
    <recommendedName>
        <fullName evidence="9">Glycosyltransferase RgtA/B/C/D-like domain-containing protein</fullName>
    </recommendedName>
</protein>
<evidence type="ECO:0000256" key="6">
    <source>
        <dbReference type="ARBA" id="ARBA00022989"/>
    </source>
</evidence>
<feature type="transmembrane region" description="Helical" evidence="8">
    <location>
        <begin position="112"/>
        <end position="130"/>
    </location>
</feature>
<feature type="domain" description="Glycosyltransferase RgtA/B/C/D-like" evidence="9">
    <location>
        <begin position="63"/>
        <end position="221"/>
    </location>
</feature>
<dbReference type="InterPro" id="IPR050297">
    <property type="entry name" value="LipidA_mod_glycosyltrf_83"/>
</dbReference>
<feature type="transmembrane region" description="Helical" evidence="8">
    <location>
        <begin position="352"/>
        <end position="372"/>
    </location>
</feature>